<accession>A0A1F5EC01</accession>
<evidence type="ECO:0000256" key="1">
    <source>
        <dbReference type="SAM" id="MobiDB-lite"/>
    </source>
</evidence>
<gene>
    <name evidence="2" type="ORF">A3A71_02000</name>
</gene>
<evidence type="ECO:0000313" key="3">
    <source>
        <dbReference type="Proteomes" id="UP000177481"/>
    </source>
</evidence>
<evidence type="ECO:0008006" key="4">
    <source>
        <dbReference type="Google" id="ProtNLM"/>
    </source>
</evidence>
<comment type="caution">
    <text evidence="2">The sequence shown here is derived from an EMBL/GenBank/DDBJ whole genome shotgun (WGS) entry which is preliminary data.</text>
</comment>
<sequence length="83" mass="9100">MKPDHTEEYICNNCGYTSPVANDACPECKSPMAKLDDGEAHRGTSTQEGDEVDDSHYNSDGMESLEALRAKEDSEDDPPFDDA</sequence>
<dbReference type="EMBL" id="MEZX01000002">
    <property type="protein sequence ID" value="OGD64796.1"/>
    <property type="molecule type" value="Genomic_DNA"/>
</dbReference>
<reference evidence="2 3" key="1">
    <citation type="journal article" date="2016" name="Nat. Commun.">
        <title>Thousands of microbial genomes shed light on interconnected biogeochemical processes in an aquifer system.</title>
        <authorList>
            <person name="Anantharaman K."/>
            <person name="Brown C.T."/>
            <person name="Hug L.A."/>
            <person name="Sharon I."/>
            <person name="Castelle C.J."/>
            <person name="Probst A.J."/>
            <person name="Thomas B.C."/>
            <person name="Singh A."/>
            <person name="Wilkins M.J."/>
            <person name="Karaoz U."/>
            <person name="Brodie E.L."/>
            <person name="Williams K.H."/>
            <person name="Hubbard S.S."/>
            <person name="Banfield J.F."/>
        </authorList>
    </citation>
    <scope>NUCLEOTIDE SEQUENCE [LARGE SCALE GENOMIC DNA]</scope>
</reference>
<protein>
    <recommendedName>
        <fullName evidence="4">Rubredoxin-like domain-containing protein</fullName>
    </recommendedName>
</protein>
<feature type="compositionally biased region" description="Acidic residues" evidence="1">
    <location>
        <begin position="73"/>
        <end position="83"/>
    </location>
</feature>
<dbReference type="STRING" id="1797471.A3A71_02000"/>
<proteinExistence type="predicted"/>
<feature type="region of interest" description="Disordered" evidence="1">
    <location>
        <begin position="29"/>
        <end position="83"/>
    </location>
</feature>
<dbReference type="AlphaFoldDB" id="A0A1F5EC01"/>
<name>A0A1F5EC01_9BACT</name>
<organism evidence="2 3">
    <name type="scientific">Candidatus Berkelbacteria bacterium RIFCSPLOWO2_01_FULL_50_28</name>
    <dbReference type="NCBI Taxonomy" id="1797471"/>
    <lineage>
        <taxon>Bacteria</taxon>
        <taxon>Candidatus Berkelbacteria</taxon>
    </lineage>
</organism>
<dbReference type="Proteomes" id="UP000177481">
    <property type="component" value="Unassembled WGS sequence"/>
</dbReference>
<evidence type="ECO:0000313" key="2">
    <source>
        <dbReference type="EMBL" id="OGD64796.1"/>
    </source>
</evidence>